<gene>
    <name evidence="1" type="ORF">OWV82_000106</name>
</gene>
<dbReference type="EMBL" id="CM051394">
    <property type="protein sequence ID" value="KAJ4726921.1"/>
    <property type="molecule type" value="Genomic_DNA"/>
</dbReference>
<sequence length="493" mass="57594">MDVTSVDPEPQQPQPGEPEHVTSTDPEPPQPDEAKDFTSVNPKLLQLQQVSPMRLHVQRMFKQWLSLPETCRKMNSLIENAMPGAPINTLGNTDSSALSSTYPAPSHGFPLNVAKDPLQSQELKNRCISRINQIFNNPLGRLLINEFKSVTRDVCKLPSFFSSALFRRIDSESTGLVTREVLIKYWVDGNMLTMNTATQIYKILKQPGREYLSQDDFEPILREILATHPSLRFIKNQPENQDAYAKTVICRIFYQNDRSASGRLILRDLKRGDLVDAMQQLDEEQNINNVRRYFSYKHAYVINAAFEELADDEDLIERDRLRRYARYSLSRRVIDRIFSEAPKKFTSNVPGKMNYQDFIYFLLAEEDKTTESSIEYWFKCLDLDGNEKITADETKYFYEEQMIRSRALKCPPAPFKDILCRIIDMIAPEREEYMTLRDFKRSKLSGNVFNMLFNVRKFLQSESAREREDRQQEVEKHPDWTEWDHFVNRNHPA</sequence>
<evidence type="ECO:0000313" key="2">
    <source>
        <dbReference type="Proteomes" id="UP001164539"/>
    </source>
</evidence>
<evidence type="ECO:0000313" key="1">
    <source>
        <dbReference type="EMBL" id="KAJ4726921.1"/>
    </source>
</evidence>
<organism evidence="1 2">
    <name type="scientific">Melia azedarach</name>
    <name type="common">Chinaberry tree</name>
    <dbReference type="NCBI Taxonomy" id="155640"/>
    <lineage>
        <taxon>Eukaryota</taxon>
        <taxon>Viridiplantae</taxon>
        <taxon>Streptophyta</taxon>
        <taxon>Embryophyta</taxon>
        <taxon>Tracheophyta</taxon>
        <taxon>Spermatophyta</taxon>
        <taxon>Magnoliopsida</taxon>
        <taxon>eudicotyledons</taxon>
        <taxon>Gunneridae</taxon>
        <taxon>Pentapetalae</taxon>
        <taxon>rosids</taxon>
        <taxon>malvids</taxon>
        <taxon>Sapindales</taxon>
        <taxon>Meliaceae</taxon>
        <taxon>Melia</taxon>
    </lineage>
</organism>
<name>A0ACC1YT91_MELAZ</name>
<comment type="caution">
    <text evidence="1">The sequence shown here is derived from an EMBL/GenBank/DDBJ whole genome shotgun (WGS) entry which is preliminary data.</text>
</comment>
<keyword evidence="2" id="KW-1185">Reference proteome</keyword>
<dbReference type="Proteomes" id="UP001164539">
    <property type="component" value="Chromosome 1"/>
</dbReference>
<proteinExistence type="predicted"/>
<accession>A0ACC1YT91</accession>
<reference evidence="1 2" key="1">
    <citation type="journal article" date="2023" name="Science">
        <title>Complex scaffold remodeling in plant triterpene biosynthesis.</title>
        <authorList>
            <person name="De La Pena R."/>
            <person name="Hodgson H."/>
            <person name="Liu J.C."/>
            <person name="Stephenson M.J."/>
            <person name="Martin A.C."/>
            <person name="Owen C."/>
            <person name="Harkess A."/>
            <person name="Leebens-Mack J."/>
            <person name="Jimenez L.E."/>
            <person name="Osbourn A."/>
            <person name="Sattely E.S."/>
        </authorList>
    </citation>
    <scope>NUCLEOTIDE SEQUENCE [LARGE SCALE GENOMIC DNA]</scope>
    <source>
        <strain evidence="2">cv. JPN11</strain>
        <tissue evidence="1">Leaf</tissue>
    </source>
</reference>
<protein>
    <submittedName>
        <fullName evidence="1">Serine/threonine protein phosphatase 2A regulatory subunit B''alpha-like</fullName>
    </submittedName>
</protein>